<sequence length="155" mass="17348">MLETVYDSRLAPVVPSILVERQQSEAPSSASLQVFPGVVPSYPIIDLTGSSSNSRKRPGPVKSEQLELERQKNRLYWAAYYKSYLETGPEQKCPFSKSYLSYLKNQASAYYLQTGVSINTGGFTRSIKGQAGHDSLALLSLRYFKTYNPEFGNVF</sequence>
<proteinExistence type="predicted"/>
<reference evidence="2" key="1">
    <citation type="submission" date="2022-11" db="UniProtKB">
        <authorList>
            <consortium name="WormBaseParasite"/>
        </authorList>
    </citation>
    <scope>IDENTIFICATION</scope>
</reference>
<protein>
    <submittedName>
        <fullName evidence="2">Uncharacterized protein</fullName>
    </submittedName>
</protein>
<name>A0A914YPR4_9BILA</name>
<organism evidence="1 2">
    <name type="scientific">Panagrolaimus superbus</name>
    <dbReference type="NCBI Taxonomy" id="310955"/>
    <lineage>
        <taxon>Eukaryota</taxon>
        <taxon>Metazoa</taxon>
        <taxon>Ecdysozoa</taxon>
        <taxon>Nematoda</taxon>
        <taxon>Chromadorea</taxon>
        <taxon>Rhabditida</taxon>
        <taxon>Tylenchina</taxon>
        <taxon>Panagrolaimomorpha</taxon>
        <taxon>Panagrolaimoidea</taxon>
        <taxon>Panagrolaimidae</taxon>
        <taxon>Panagrolaimus</taxon>
    </lineage>
</organism>
<keyword evidence="1" id="KW-1185">Reference proteome</keyword>
<dbReference type="Proteomes" id="UP000887577">
    <property type="component" value="Unplaced"/>
</dbReference>
<evidence type="ECO:0000313" key="1">
    <source>
        <dbReference type="Proteomes" id="UP000887577"/>
    </source>
</evidence>
<evidence type="ECO:0000313" key="2">
    <source>
        <dbReference type="WBParaSite" id="PSU_v2.g21449.t1"/>
    </source>
</evidence>
<dbReference type="AlphaFoldDB" id="A0A914YPR4"/>
<accession>A0A914YPR4</accession>
<dbReference type="WBParaSite" id="PSU_v2.g21449.t1">
    <property type="protein sequence ID" value="PSU_v2.g21449.t1"/>
    <property type="gene ID" value="PSU_v2.g21449"/>
</dbReference>